<evidence type="ECO:0000313" key="2">
    <source>
        <dbReference type="EMBL" id="KAF3208210.1"/>
    </source>
</evidence>
<evidence type="ECO:0000313" key="3">
    <source>
        <dbReference type="Proteomes" id="UP000614610"/>
    </source>
</evidence>
<name>A0A6G1MHU7_ORBOL</name>
<dbReference type="Proteomes" id="UP000614610">
    <property type="component" value="Unassembled WGS sequence"/>
</dbReference>
<dbReference type="EMBL" id="WIWT01000048">
    <property type="protein sequence ID" value="KAF3208210.1"/>
    <property type="molecule type" value="Genomic_DNA"/>
</dbReference>
<accession>A0A6G1MHU7</accession>
<dbReference type="OrthoDB" id="10429179at2759"/>
<reference evidence="2" key="1">
    <citation type="submission" date="2019-06" db="EMBL/GenBank/DDBJ databases">
        <authorList>
            <person name="Palmer J.M."/>
        </authorList>
    </citation>
    <scope>NUCLEOTIDE SEQUENCE</scope>
    <source>
        <strain evidence="2">TWF679</strain>
    </source>
</reference>
<feature type="region of interest" description="Disordered" evidence="1">
    <location>
        <begin position="1"/>
        <end position="21"/>
    </location>
</feature>
<gene>
    <name evidence="2" type="ORF">TWF679_007850</name>
</gene>
<evidence type="ECO:0000256" key="1">
    <source>
        <dbReference type="SAM" id="MobiDB-lite"/>
    </source>
</evidence>
<comment type="caution">
    <text evidence="2">The sequence shown here is derived from an EMBL/GenBank/DDBJ whole genome shotgun (WGS) entry which is preliminary data.</text>
</comment>
<dbReference type="AlphaFoldDB" id="A0A6G1MHU7"/>
<sequence>MGARQRRRTIAPEGEDQENAGLRQAADLLALADQLEQLAAQIEAAEVPPVDNITRVSVRETDESEHDLQFWDNLLGDSPERPVQQDAAMEGANSVISLIPFPDIKEYRSNVANGVSQNSRGIELIPIQGQLQREENEEDIEAQPGSSNDERLNNAFRSPLDRSY</sequence>
<organism evidence="2 3">
    <name type="scientific">Orbilia oligospora</name>
    <name type="common">Nematode-trapping fungus</name>
    <name type="synonym">Arthrobotrys oligospora</name>
    <dbReference type="NCBI Taxonomy" id="2813651"/>
    <lineage>
        <taxon>Eukaryota</taxon>
        <taxon>Fungi</taxon>
        <taxon>Dikarya</taxon>
        <taxon>Ascomycota</taxon>
        <taxon>Pezizomycotina</taxon>
        <taxon>Orbiliomycetes</taxon>
        <taxon>Orbiliales</taxon>
        <taxon>Orbiliaceae</taxon>
        <taxon>Orbilia</taxon>
    </lineage>
</organism>
<protein>
    <submittedName>
        <fullName evidence="2">Uncharacterized protein</fullName>
    </submittedName>
</protein>
<feature type="region of interest" description="Disordered" evidence="1">
    <location>
        <begin position="126"/>
        <end position="164"/>
    </location>
</feature>
<proteinExistence type="predicted"/>